<gene>
    <name evidence="1" type="ORF">JK352_18760</name>
</gene>
<name>A0A8T5D3Z5_HALVO</name>
<proteinExistence type="predicted"/>
<dbReference type="RefSeq" id="WP_013035037.1">
    <property type="nucleotide sequence ID" value="NZ_JAERQU010000034.1"/>
</dbReference>
<evidence type="ECO:0000313" key="1">
    <source>
        <dbReference type="EMBL" id="MBS8133928.1"/>
    </source>
</evidence>
<evidence type="ECO:0000313" key="2">
    <source>
        <dbReference type="Proteomes" id="UP000679789"/>
    </source>
</evidence>
<reference evidence="1" key="1">
    <citation type="journal article" date="2021" name="Nat. Microbiol.">
        <title>Cell division in the archaeon Haloferax volcanii relies on two FtsZ proteins with distinct functions in division ring assembly and constriction.</title>
        <authorList>
            <person name="Liao Y."/>
            <person name="Ithurbide S."/>
            <person name="Evenhuis C."/>
            <person name="Loewe J."/>
            <person name="Duggin I.G."/>
        </authorList>
    </citation>
    <scope>NUCLEOTIDE SEQUENCE</scope>
    <source>
        <strain evidence="1">ID112 - delta_ftsZ1_delta_ftsZ2</strain>
    </source>
</reference>
<comment type="caution">
    <text evidence="1">The sequence shown here is derived from an EMBL/GenBank/DDBJ whole genome shotgun (WGS) entry which is preliminary data.</text>
</comment>
<dbReference type="AlphaFoldDB" id="A0A8T5D3Z5"/>
<dbReference type="GeneID" id="85935628"/>
<accession>A0A8T5D3Z5</accession>
<evidence type="ECO:0008006" key="3">
    <source>
        <dbReference type="Google" id="ProtNLM"/>
    </source>
</evidence>
<dbReference type="EMBL" id="JAERQX010000034">
    <property type="protein sequence ID" value="MBS8133928.1"/>
    <property type="molecule type" value="Genomic_DNA"/>
</dbReference>
<protein>
    <recommendedName>
        <fullName evidence="3">PemK family protein</fullName>
    </recommendedName>
</protein>
<dbReference type="Proteomes" id="UP000679789">
    <property type="component" value="Unassembled WGS sequence"/>
</dbReference>
<organism evidence="1 2">
    <name type="scientific">Haloferax volcanii</name>
    <name type="common">Halobacterium volcanii</name>
    <dbReference type="NCBI Taxonomy" id="2246"/>
    <lineage>
        <taxon>Archaea</taxon>
        <taxon>Methanobacteriati</taxon>
        <taxon>Methanobacteriota</taxon>
        <taxon>Stenosarchaea group</taxon>
        <taxon>Halobacteria</taxon>
        <taxon>Halobacteriales</taxon>
        <taxon>Haloferacaceae</taxon>
        <taxon>Haloferax</taxon>
    </lineage>
</organism>
<sequence>MTDTNRFQKGDVFWAPDPFRRGSNPRLWVVLAADSLPYPGEEYLGAALTTSNLPRNFEVGDEWVSGKDPAKTSYCSPWVVATIKHDTVVNPQGQVTESFADEMIVACKQYLGPQ</sequence>
<dbReference type="SUPFAM" id="SSF50118">
    <property type="entry name" value="Cell growth inhibitor/plasmid maintenance toxic component"/>
    <property type="match status" value="1"/>
</dbReference>
<dbReference type="OMA" id="YCSPWVV"/>